<evidence type="ECO:0000256" key="2">
    <source>
        <dbReference type="ARBA" id="ARBA00004319"/>
    </source>
</evidence>
<proteinExistence type="inferred from homology"/>
<dbReference type="CDD" id="cd02995">
    <property type="entry name" value="PDI_a_PDI_a'_C"/>
    <property type="match status" value="1"/>
</dbReference>
<dbReference type="InterPro" id="IPR017937">
    <property type="entry name" value="Thioredoxin_CS"/>
</dbReference>
<dbReference type="PANTHER" id="PTHR18929">
    <property type="entry name" value="PROTEIN DISULFIDE ISOMERASE"/>
    <property type="match status" value="1"/>
</dbReference>
<dbReference type="InterPro" id="IPR013766">
    <property type="entry name" value="Thioredoxin_domain"/>
</dbReference>
<comment type="catalytic activity">
    <reaction evidence="1 14">
        <text>Catalyzes the rearrangement of -S-S- bonds in proteins.</text>
        <dbReference type="EC" id="5.3.4.1"/>
    </reaction>
</comment>
<evidence type="ECO:0000256" key="7">
    <source>
        <dbReference type="ARBA" id="ARBA00022824"/>
    </source>
</evidence>
<evidence type="ECO:0000259" key="17">
    <source>
        <dbReference type="PROSITE" id="PS51352"/>
    </source>
</evidence>
<accession>A0A9D3S4I9</accession>
<evidence type="ECO:0000256" key="1">
    <source>
        <dbReference type="ARBA" id="ARBA00001182"/>
    </source>
</evidence>
<dbReference type="FunFam" id="3.40.30.10:FF:000023">
    <property type="entry name" value="Protein disulfide-isomerase"/>
    <property type="match status" value="1"/>
</dbReference>
<dbReference type="Pfam" id="PF13848">
    <property type="entry name" value="Thioredoxin_6"/>
    <property type="match status" value="1"/>
</dbReference>
<organism evidence="18 19">
    <name type="scientific">Anguilla anguilla</name>
    <name type="common">European freshwater eel</name>
    <name type="synonym">Muraena anguilla</name>
    <dbReference type="NCBI Taxonomy" id="7936"/>
    <lineage>
        <taxon>Eukaryota</taxon>
        <taxon>Metazoa</taxon>
        <taxon>Chordata</taxon>
        <taxon>Craniata</taxon>
        <taxon>Vertebrata</taxon>
        <taxon>Euteleostomi</taxon>
        <taxon>Actinopterygii</taxon>
        <taxon>Neopterygii</taxon>
        <taxon>Teleostei</taxon>
        <taxon>Anguilliformes</taxon>
        <taxon>Anguillidae</taxon>
        <taxon>Anguilla</taxon>
    </lineage>
</organism>
<keyword evidence="11 12" id="KW-0676">Redox-active center</keyword>
<evidence type="ECO:0000256" key="12">
    <source>
        <dbReference type="PIRSR" id="PIRSR605792-51"/>
    </source>
</evidence>
<feature type="signal peptide" evidence="14">
    <location>
        <begin position="1"/>
        <end position="20"/>
    </location>
</feature>
<evidence type="ECO:0000256" key="3">
    <source>
        <dbReference type="ARBA" id="ARBA00006347"/>
    </source>
</evidence>
<evidence type="ECO:0000256" key="8">
    <source>
        <dbReference type="ARBA" id="ARBA00023157"/>
    </source>
</evidence>
<evidence type="ECO:0000256" key="16">
    <source>
        <dbReference type="SAM" id="MobiDB-lite"/>
    </source>
</evidence>
<keyword evidence="5 14" id="KW-0732">Signal</keyword>
<evidence type="ECO:0000313" key="19">
    <source>
        <dbReference type="Proteomes" id="UP001044222"/>
    </source>
</evidence>
<keyword evidence="8 12" id="KW-1015">Disulfide bond</keyword>
<feature type="domain" description="Thioredoxin" evidence="17">
    <location>
        <begin position="8"/>
        <end position="159"/>
    </location>
</feature>
<feature type="disulfide bond" description="Redox-active" evidence="12">
    <location>
        <begin position="425"/>
        <end position="428"/>
    </location>
</feature>
<feature type="compositionally biased region" description="Basic and acidic residues" evidence="16">
    <location>
        <begin position="537"/>
        <end position="549"/>
    </location>
</feature>
<dbReference type="FunFam" id="3.40.30.10:FF:000027">
    <property type="entry name" value="protein disulfide-isomerase A2"/>
    <property type="match status" value="1"/>
</dbReference>
<feature type="chain" id="PRO_5039746333" description="Protein disulfide-isomerase" evidence="14">
    <location>
        <begin position="21"/>
        <end position="549"/>
    </location>
</feature>
<comment type="caution">
    <text evidence="18">The sequence shown here is derived from an EMBL/GenBank/DDBJ whole genome shotgun (WGS) entry which is preliminary data.</text>
</comment>
<keyword evidence="10 14" id="KW-0413">Isomerase</keyword>
<dbReference type="PRINTS" id="PR00421">
    <property type="entry name" value="THIOREDOXIN"/>
</dbReference>
<feature type="region of interest" description="Disordered" evidence="16">
    <location>
        <begin position="497"/>
        <end position="549"/>
    </location>
</feature>
<evidence type="ECO:0000256" key="15">
    <source>
        <dbReference type="SAM" id="Coils"/>
    </source>
</evidence>
<evidence type="ECO:0000256" key="5">
    <source>
        <dbReference type="ARBA" id="ARBA00022729"/>
    </source>
</evidence>
<feature type="compositionally biased region" description="Acidic residues" evidence="16">
    <location>
        <begin position="504"/>
        <end position="534"/>
    </location>
</feature>
<dbReference type="AlphaFoldDB" id="A0A9D3S4I9"/>
<sequence length="549" mass="61838">MKFHLLLLTLGLALSAYTRAEEDAEENLEESEENSSEIHEKTNEILEENDVIVLHINNFARALNENKLLLVEFYAPWCGHCRALEPEYAKAAGILKNESSEIRLGKVDATEEKELAEEFEIGSFPTLKLFKDGERENPIGFSGKRNAKGIVQWLKRRSGPSATILENETDSQELIDAHNVVVVGFFSDLDSEDANVFYGVAMDLVDITFGVTTSPDVFKKYKVENNAVVLFKKFDDGRADHEILEDKNLDRDELTAFIQTNSLELVIEFNEQNADKIFGSKVQNHLLLFISSSTEASSQILETYQGIAAEFKGKVLFVRIDVTSGAVSHVLKYFGLTEKDAPTLRLINTETVKKYAMDGGDITAEALRSFCQGVLDGTVKPHMMTQEIPEDWDKNPVKVLVGKNFEDVAFDETKNVFVEFYAPWCGHCKELAPIWEELGEKYKDREDLIIAKMDSTANEVESVSVSGFPTLKYFLAGSERKVVDYNGKRDLETFSKFIDNGGELPEEPADDDDDDDEEEEEDDDEEKEPTEESTTEALKKTNETAKDEL</sequence>
<evidence type="ECO:0000256" key="6">
    <source>
        <dbReference type="ARBA" id="ARBA00022737"/>
    </source>
</evidence>
<dbReference type="EMBL" id="JAFIRN010000002">
    <property type="protein sequence ID" value="KAG5854458.1"/>
    <property type="molecule type" value="Genomic_DNA"/>
</dbReference>
<evidence type="ECO:0000256" key="4">
    <source>
        <dbReference type="ARBA" id="ARBA00012723"/>
    </source>
</evidence>
<comment type="similarity">
    <text evidence="3 13">Belongs to the protein disulfide isomerase family.</text>
</comment>
<evidence type="ECO:0000256" key="11">
    <source>
        <dbReference type="ARBA" id="ARBA00023284"/>
    </source>
</evidence>
<dbReference type="InterPro" id="IPR005788">
    <property type="entry name" value="PDI_thioredoxin-like_dom"/>
</dbReference>
<dbReference type="GO" id="GO:0003756">
    <property type="term" value="F:protein disulfide isomerase activity"/>
    <property type="evidence" value="ECO:0007669"/>
    <property type="project" value="UniProtKB-EC"/>
</dbReference>
<dbReference type="PROSITE" id="PS51352">
    <property type="entry name" value="THIOREDOXIN_2"/>
    <property type="match status" value="2"/>
</dbReference>
<dbReference type="CDD" id="cd02982">
    <property type="entry name" value="PDI_b'_family"/>
    <property type="match status" value="1"/>
</dbReference>
<dbReference type="Pfam" id="PF00085">
    <property type="entry name" value="Thioredoxin"/>
    <property type="match status" value="2"/>
</dbReference>
<dbReference type="InterPro" id="IPR036249">
    <property type="entry name" value="Thioredoxin-like_sf"/>
</dbReference>
<feature type="disulfide bond" description="Redox-active" evidence="12">
    <location>
        <begin position="78"/>
        <end position="81"/>
    </location>
</feature>
<evidence type="ECO:0000256" key="9">
    <source>
        <dbReference type="ARBA" id="ARBA00023186"/>
    </source>
</evidence>
<dbReference type="GO" id="GO:0005788">
    <property type="term" value="C:endoplasmic reticulum lumen"/>
    <property type="evidence" value="ECO:0007669"/>
    <property type="project" value="UniProtKB-SubCell"/>
</dbReference>
<dbReference type="GO" id="GO:0006457">
    <property type="term" value="P:protein folding"/>
    <property type="evidence" value="ECO:0007669"/>
    <property type="project" value="TreeGrafter"/>
</dbReference>
<comment type="subcellular location">
    <subcellularLocation>
        <location evidence="2">Endoplasmic reticulum lumen</location>
    </subcellularLocation>
</comment>
<name>A0A9D3S4I9_ANGAN</name>
<keyword evidence="15" id="KW-0175">Coiled coil</keyword>
<dbReference type="EC" id="5.3.4.1" evidence="4 14"/>
<evidence type="ECO:0000256" key="13">
    <source>
        <dbReference type="RuleBase" id="RU004208"/>
    </source>
</evidence>
<dbReference type="NCBIfam" id="TIGR01126">
    <property type="entry name" value="pdi_dom"/>
    <property type="match status" value="2"/>
</dbReference>
<protein>
    <recommendedName>
        <fullName evidence="4 14">Protein disulfide-isomerase</fullName>
        <ecNumber evidence="4 14">5.3.4.1</ecNumber>
    </recommendedName>
</protein>
<feature type="domain" description="Thioredoxin" evidence="17">
    <location>
        <begin position="374"/>
        <end position="503"/>
    </location>
</feature>
<feature type="coiled-coil region" evidence="15">
    <location>
        <begin position="14"/>
        <end position="41"/>
    </location>
</feature>
<dbReference type="FunFam" id="3.40.30.10:FF:000042">
    <property type="entry name" value="protein disulfide-isomerase A2"/>
    <property type="match status" value="1"/>
</dbReference>
<dbReference type="NCBIfam" id="TIGR01130">
    <property type="entry name" value="ER_PDI_fam"/>
    <property type="match status" value="1"/>
</dbReference>
<evidence type="ECO:0000256" key="14">
    <source>
        <dbReference type="RuleBase" id="RU361130"/>
    </source>
</evidence>
<reference evidence="18" key="1">
    <citation type="submission" date="2021-01" db="EMBL/GenBank/DDBJ databases">
        <title>A chromosome-scale assembly of European eel, Anguilla anguilla.</title>
        <authorList>
            <person name="Henkel C."/>
            <person name="Jong-Raadsen S.A."/>
            <person name="Dufour S."/>
            <person name="Weltzien F.-A."/>
            <person name="Palstra A.P."/>
            <person name="Pelster B."/>
            <person name="Spaink H.P."/>
            <person name="Van Den Thillart G.E."/>
            <person name="Jansen H."/>
            <person name="Zahm M."/>
            <person name="Klopp C."/>
            <person name="Cedric C."/>
            <person name="Louis A."/>
            <person name="Berthelot C."/>
            <person name="Parey E."/>
            <person name="Roest Crollius H."/>
            <person name="Montfort J."/>
            <person name="Robinson-Rechavi M."/>
            <person name="Bucao C."/>
            <person name="Bouchez O."/>
            <person name="Gislard M."/>
            <person name="Lluch J."/>
            <person name="Milhes M."/>
            <person name="Lampietro C."/>
            <person name="Lopez Roques C."/>
            <person name="Donnadieu C."/>
            <person name="Braasch I."/>
            <person name="Desvignes T."/>
            <person name="Postlethwait J."/>
            <person name="Bobe J."/>
            <person name="Guiguen Y."/>
            <person name="Dirks R."/>
        </authorList>
    </citation>
    <scope>NUCLEOTIDE SEQUENCE</scope>
    <source>
        <strain evidence="18">Tag_6206</strain>
        <tissue evidence="18">Liver</tissue>
    </source>
</reference>
<keyword evidence="6" id="KW-0677">Repeat</keyword>
<dbReference type="InterPro" id="IPR005792">
    <property type="entry name" value="Prot_disulphide_isomerase"/>
</dbReference>
<evidence type="ECO:0000313" key="18">
    <source>
        <dbReference type="EMBL" id="KAG5854458.1"/>
    </source>
</evidence>
<keyword evidence="7" id="KW-0256">Endoplasmic reticulum</keyword>
<dbReference type="Gene3D" id="3.40.30.10">
    <property type="entry name" value="Glutaredoxin"/>
    <property type="match status" value="4"/>
</dbReference>
<dbReference type="Proteomes" id="UP001044222">
    <property type="component" value="Unassembled WGS sequence"/>
</dbReference>
<dbReference type="GO" id="GO:0034976">
    <property type="term" value="P:response to endoplasmic reticulum stress"/>
    <property type="evidence" value="ECO:0007669"/>
    <property type="project" value="TreeGrafter"/>
</dbReference>
<gene>
    <name evidence="18" type="ORF">ANANG_G00038070</name>
</gene>
<keyword evidence="19" id="KW-1185">Reference proteome</keyword>
<dbReference type="PROSITE" id="PS00194">
    <property type="entry name" value="THIOREDOXIN_1"/>
    <property type="match status" value="2"/>
</dbReference>
<keyword evidence="9" id="KW-0143">Chaperone</keyword>
<dbReference type="CDD" id="cd02981">
    <property type="entry name" value="PDI_b_family"/>
    <property type="match status" value="1"/>
</dbReference>
<dbReference type="PANTHER" id="PTHR18929:SF93">
    <property type="entry name" value="PROTEIN DISULFIDE-ISOMERASE A2"/>
    <property type="match status" value="1"/>
</dbReference>
<dbReference type="SUPFAM" id="SSF52833">
    <property type="entry name" value="Thioredoxin-like"/>
    <property type="match status" value="4"/>
</dbReference>
<dbReference type="CDD" id="cd02961">
    <property type="entry name" value="PDI_a_family"/>
    <property type="match status" value="1"/>
</dbReference>
<evidence type="ECO:0000256" key="10">
    <source>
        <dbReference type="ARBA" id="ARBA00023235"/>
    </source>
</evidence>